<sequence>MAIVHVSFKSSSKAPPAAAHAQYIAREGQYQQRGGVELVESGNMPEFAQADPHAFWVAADAHERANGRTYTELQIALPRELNPSQREELARETTRELLGDRFAYTMAVHTPLAKDNIEQPHMHLMFSERAVDASTRGLAEDRFFKQNGAKKDRSWNDRSKPDEVREKWVEMMNAAMERHGHIHDPAQRLDARSWEEQGRMDLASLREEKTLQGHGLEAMERHAEIDQLRRERAELPPPHLDRAAAIEHLEQQADKQIAGVKERETQEVSRLDKLIAAARELANEVKERTVAVAQNVADRVEQLRGQFERWREQRTDAKPEQHLDTQIASPTQQKQELQRAGPEQHIDPQIEQRLQAFRDRYEANKQAREPAVVPEPPVKETALEKEPEQELKIERGRGFGHGL</sequence>
<protein>
    <recommendedName>
        <fullName evidence="4">MobA/MobL protein domain-containing protein</fullName>
    </recommendedName>
</protein>
<evidence type="ECO:0000313" key="6">
    <source>
        <dbReference type="Proteomes" id="UP000540989"/>
    </source>
</evidence>
<dbReference type="RefSeq" id="WP_184224234.1">
    <property type="nucleotide sequence ID" value="NZ_JACHIP010000039.1"/>
</dbReference>
<feature type="region of interest" description="Disordered" evidence="3">
    <location>
        <begin position="360"/>
        <end position="403"/>
    </location>
</feature>
<feature type="region of interest" description="Disordered" evidence="3">
    <location>
        <begin position="311"/>
        <end position="348"/>
    </location>
</feature>
<evidence type="ECO:0000313" key="5">
    <source>
        <dbReference type="EMBL" id="MBB5061372.1"/>
    </source>
</evidence>
<dbReference type="AlphaFoldDB" id="A0A7W7ZK65"/>
<evidence type="ECO:0000259" key="4">
    <source>
        <dbReference type="Pfam" id="PF03389"/>
    </source>
</evidence>
<comment type="caution">
    <text evidence="5">The sequence shown here is derived from an EMBL/GenBank/DDBJ whole genome shotgun (WGS) entry which is preliminary data.</text>
</comment>
<proteinExistence type="inferred from homology"/>
<reference evidence="5 6" key="1">
    <citation type="submission" date="2020-08" db="EMBL/GenBank/DDBJ databases">
        <title>Genomic Encyclopedia of Type Strains, Phase IV (KMG-V): Genome sequencing to study the core and pangenomes of soil and plant-associated prokaryotes.</title>
        <authorList>
            <person name="Whitman W."/>
        </authorList>
    </citation>
    <scope>NUCLEOTIDE SEQUENCE [LARGE SCALE GENOMIC DNA]</scope>
    <source>
        <strain evidence="5 6">M8UP14</strain>
    </source>
</reference>
<dbReference type="InterPro" id="IPR005053">
    <property type="entry name" value="MobA_MobL"/>
</dbReference>
<feature type="domain" description="MobA/MobL protein" evidence="4">
    <location>
        <begin position="21"/>
        <end position="203"/>
    </location>
</feature>
<feature type="compositionally biased region" description="Basic and acidic residues" evidence="3">
    <location>
        <begin position="377"/>
        <end position="397"/>
    </location>
</feature>
<dbReference type="Gene3D" id="3.30.930.30">
    <property type="match status" value="1"/>
</dbReference>
<dbReference type="EMBL" id="JACHIP010000039">
    <property type="protein sequence ID" value="MBB5061372.1"/>
    <property type="molecule type" value="Genomic_DNA"/>
</dbReference>
<feature type="compositionally biased region" description="Polar residues" evidence="3">
    <location>
        <begin position="324"/>
        <end position="335"/>
    </location>
</feature>
<organism evidence="5 6">
    <name type="scientific">Granulicella aggregans</name>
    <dbReference type="NCBI Taxonomy" id="474949"/>
    <lineage>
        <taxon>Bacteria</taxon>
        <taxon>Pseudomonadati</taxon>
        <taxon>Acidobacteriota</taxon>
        <taxon>Terriglobia</taxon>
        <taxon>Terriglobales</taxon>
        <taxon>Acidobacteriaceae</taxon>
        <taxon>Granulicella</taxon>
    </lineage>
</organism>
<feature type="compositionally biased region" description="Basic and acidic residues" evidence="3">
    <location>
        <begin position="311"/>
        <end position="323"/>
    </location>
</feature>
<dbReference type="Pfam" id="PF03389">
    <property type="entry name" value="MobA_MobL"/>
    <property type="match status" value="1"/>
</dbReference>
<keyword evidence="2" id="KW-0184">Conjugation</keyword>
<accession>A0A7W7ZK65</accession>
<dbReference type="Proteomes" id="UP000540989">
    <property type="component" value="Unassembled WGS sequence"/>
</dbReference>
<evidence type="ECO:0000256" key="2">
    <source>
        <dbReference type="ARBA" id="ARBA00022971"/>
    </source>
</evidence>
<keyword evidence="6" id="KW-1185">Reference proteome</keyword>
<name>A0A7W7ZK65_9BACT</name>
<comment type="similarity">
    <text evidence="1">Belongs to the MobA/MobL family.</text>
</comment>
<gene>
    <name evidence="5" type="ORF">HDF16_006108</name>
</gene>
<evidence type="ECO:0000256" key="1">
    <source>
        <dbReference type="ARBA" id="ARBA00010873"/>
    </source>
</evidence>
<evidence type="ECO:0000256" key="3">
    <source>
        <dbReference type="SAM" id="MobiDB-lite"/>
    </source>
</evidence>